<protein>
    <submittedName>
        <fullName evidence="1">Uncharacterized protein</fullName>
    </submittedName>
</protein>
<name>A0AAU8GR89_9CAUD</name>
<dbReference type="EMBL" id="PP758915">
    <property type="protein sequence ID" value="XCH44220.1"/>
    <property type="molecule type" value="Genomic_DNA"/>
</dbReference>
<sequence length="83" mass="9808">MTTDAQRQAFEEFLKLSDELGWPEENAKCGEHDRWQPCRPCMRRDGFYDETGRVAHVHEAEKAKRIQAFHELRKLDDEMGLDT</sequence>
<evidence type="ECO:0000313" key="1">
    <source>
        <dbReference type="EMBL" id="XCH44220.1"/>
    </source>
</evidence>
<accession>A0AAU8GR89</accession>
<gene>
    <name evidence="1" type="primary">43</name>
    <name evidence="1" type="ORF">SEA_TWOPEAT_43</name>
</gene>
<proteinExistence type="predicted"/>
<organism evidence="1">
    <name type="scientific">Mycobacterium phage TwoPeat</name>
    <dbReference type="NCBI Taxonomy" id="3158882"/>
    <lineage>
        <taxon>Viruses</taxon>
        <taxon>Duplodnaviria</taxon>
        <taxon>Heunggongvirae</taxon>
        <taxon>Uroviricota</taxon>
        <taxon>Caudoviricetes</taxon>
    </lineage>
</organism>
<reference evidence="1" key="1">
    <citation type="submission" date="2024-05" db="EMBL/GenBank/DDBJ databases">
        <authorList>
            <person name="Angeles D.G."/>
            <person name="Arvik A.J."/>
            <person name="Ashton K.E."/>
            <person name="Baker A.G."/>
            <person name="Benitez E."/>
            <person name="Boateng E.S."/>
            <person name="Bopp L.A."/>
            <person name="Canales M.Y."/>
            <person name="Cho C.S."/>
            <person name="Denby A.C."/>
            <person name="Ferrell L.E."/>
            <person name="Gates K.A."/>
            <person name="Goitom S."/>
            <person name="Griffith A.H."/>
            <person name="Hassan A.M."/>
            <person name="James S.C."/>
            <person name="Javed S.A."/>
            <person name="Jordan A.B."/>
            <person name="Kershner D.C."/>
            <person name="Kudva A.P."/>
            <person name="Liu S."/>
            <person name="Loosemore S.B."/>
            <person name="Lyle H.E."/>
            <person name="Mahmud R."/>
            <person name="Martey A."/>
            <person name="Martin B.S."/>
            <person name="Martin C.E."/>
            <person name="Martin G.J."/>
            <person name="McClellan E."/>
            <person name="Paladino M.R."/>
            <person name="Papa A.R."/>
            <person name="Perez K."/>
            <person name="Rhodes B.E."/>
            <person name="Riddervold E.J."/>
            <person name="Roudabush H."/>
            <person name="Ruiz I.A."/>
            <person name="Russell E.L."/>
            <person name="Sams C.E."/>
            <person name="Shin S."/>
            <person name="Smith G.L."/>
            <person name="Snowman J.L."/>
            <person name="Timberlake T."/>
            <person name="Tucker Z.R."/>
            <person name="Vashistha N."/>
            <person name="Voshell S.M."/>
            <person name="Vuppala S."/>
            <person name="Wallace A.L."/>
            <person name="Ko C."/>
            <person name="Russell D.A."/>
            <person name="Jacobs-Sera D."/>
            <person name="Hatfull G.F."/>
        </authorList>
    </citation>
    <scope>NUCLEOTIDE SEQUENCE</scope>
</reference>